<proteinExistence type="inferred from homology"/>
<dbReference type="InterPro" id="IPR038577">
    <property type="entry name" value="GT10-like_C_sf"/>
</dbReference>
<dbReference type="InterPro" id="IPR055270">
    <property type="entry name" value="Glyco_tran_10_C"/>
</dbReference>
<dbReference type="GO" id="GO:0008417">
    <property type="term" value="F:fucosyltransferase activity"/>
    <property type="evidence" value="ECO:0007669"/>
    <property type="project" value="InterPro"/>
</dbReference>
<organism evidence="5">
    <name type="scientific">viral metagenome</name>
    <dbReference type="NCBI Taxonomy" id="1070528"/>
    <lineage>
        <taxon>unclassified sequences</taxon>
        <taxon>metagenomes</taxon>
        <taxon>organismal metagenomes</taxon>
    </lineage>
</organism>
<reference evidence="5" key="1">
    <citation type="journal article" date="2020" name="Nature">
        <title>Giant virus diversity and host interactions through global metagenomics.</title>
        <authorList>
            <person name="Schulz F."/>
            <person name="Roux S."/>
            <person name="Paez-Espino D."/>
            <person name="Jungbluth S."/>
            <person name="Walsh D.A."/>
            <person name="Denef V.J."/>
            <person name="McMahon K.D."/>
            <person name="Konstantinidis K.T."/>
            <person name="Eloe-Fadrosh E.A."/>
            <person name="Kyrpides N.C."/>
            <person name="Woyke T."/>
        </authorList>
    </citation>
    <scope>NUCLEOTIDE SEQUENCE</scope>
    <source>
        <strain evidence="5">GVMAG-S-3300012000-57</strain>
    </source>
</reference>
<feature type="domain" description="Fucosyltransferase C-terminal" evidence="4">
    <location>
        <begin position="161"/>
        <end position="270"/>
    </location>
</feature>
<dbReference type="InterPro" id="IPR001503">
    <property type="entry name" value="Glyco_trans_10"/>
</dbReference>
<evidence type="ECO:0000256" key="2">
    <source>
        <dbReference type="ARBA" id="ARBA00022676"/>
    </source>
</evidence>
<keyword evidence="3" id="KW-0808">Transferase</keyword>
<evidence type="ECO:0000259" key="4">
    <source>
        <dbReference type="Pfam" id="PF00852"/>
    </source>
</evidence>
<dbReference type="Gene3D" id="3.40.50.11660">
    <property type="entry name" value="Glycosyl transferase family 10, C-terminal domain"/>
    <property type="match status" value="1"/>
</dbReference>
<protein>
    <recommendedName>
        <fullName evidence="4">Fucosyltransferase C-terminal domain-containing protein</fullName>
    </recommendedName>
</protein>
<dbReference type="SUPFAM" id="SSF53756">
    <property type="entry name" value="UDP-Glycosyltransferase/glycogen phosphorylase"/>
    <property type="match status" value="1"/>
</dbReference>
<dbReference type="AlphaFoldDB" id="A0A6C0KLG8"/>
<evidence type="ECO:0000313" key="5">
    <source>
        <dbReference type="EMBL" id="QHU17178.1"/>
    </source>
</evidence>
<evidence type="ECO:0000256" key="3">
    <source>
        <dbReference type="ARBA" id="ARBA00022679"/>
    </source>
</evidence>
<keyword evidence="2" id="KW-0328">Glycosyltransferase</keyword>
<dbReference type="GO" id="GO:0016020">
    <property type="term" value="C:membrane"/>
    <property type="evidence" value="ECO:0007669"/>
    <property type="project" value="InterPro"/>
</dbReference>
<dbReference type="PANTHER" id="PTHR11929:SF194">
    <property type="entry name" value="ALPHA-(1,3)-FUCOSYLTRANSFERASE 10"/>
    <property type="match status" value="1"/>
</dbReference>
<name>A0A6C0KLG8_9ZZZZ</name>
<dbReference type="Pfam" id="PF00852">
    <property type="entry name" value="Glyco_transf_10"/>
    <property type="match status" value="1"/>
</dbReference>
<comment type="similarity">
    <text evidence="1">Belongs to the glycosyltransferase 10 family.</text>
</comment>
<evidence type="ECO:0000256" key="1">
    <source>
        <dbReference type="ARBA" id="ARBA00008919"/>
    </source>
</evidence>
<sequence length="318" mass="37299">MDRSQIYIFIGHDLEYYNGLYNRYKYNITILYNSMIIRFFSSFCDTAECKKIYERICEVHKMPNYGPDKSFYITTGDDYTHVIILNNAMPQLKPGIPKSNVIGLAHEPLAFLGLTPQFIEYARKYIHTYYIGEKGNLPEPFVEQHGYIWHITPLVTLPSTKHNLMSIMISQKGFAPGHRYRHVLVQHILRTNLPIDIYGRGCRYYDIRDSRLKGDFTEKEPYESYQFHICIENFQTPRYFSEKITNTLLCGTTPIYLGAKHIDEYFPHMVYGLTGNVQEDMRFLTEVVENPNAFRKSIDVSAVKCKINLFENIRDVFP</sequence>
<dbReference type="PANTHER" id="PTHR11929">
    <property type="entry name" value="ALPHA- 1,3 -FUCOSYLTRANSFERASE"/>
    <property type="match status" value="1"/>
</dbReference>
<accession>A0A6C0KLG8</accession>
<dbReference type="EMBL" id="MN740899">
    <property type="protein sequence ID" value="QHU17178.1"/>
    <property type="molecule type" value="Genomic_DNA"/>
</dbReference>